<dbReference type="AlphaFoldDB" id="A0A319ED14"/>
<reference evidence="1 2" key="1">
    <citation type="submission" date="2018-02" db="EMBL/GenBank/DDBJ databases">
        <title>The genomes of Aspergillus section Nigri reveals drivers in fungal speciation.</title>
        <authorList>
            <consortium name="DOE Joint Genome Institute"/>
            <person name="Vesth T.C."/>
            <person name="Nybo J."/>
            <person name="Theobald S."/>
            <person name="Brandl J."/>
            <person name="Frisvad J.C."/>
            <person name="Nielsen K.F."/>
            <person name="Lyhne E.K."/>
            <person name="Kogle M.E."/>
            <person name="Kuo A."/>
            <person name="Riley R."/>
            <person name="Clum A."/>
            <person name="Nolan M."/>
            <person name="Lipzen A."/>
            <person name="Salamov A."/>
            <person name="Henrissat B."/>
            <person name="Wiebenga A."/>
            <person name="De vries R.P."/>
            <person name="Grigoriev I.V."/>
            <person name="Mortensen U.H."/>
            <person name="Andersen M.R."/>
            <person name="Baker S.E."/>
        </authorList>
    </citation>
    <scope>NUCLEOTIDE SEQUENCE [LARGE SCALE GENOMIC DNA]</scope>
    <source>
        <strain evidence="1 2">CBS 121057</strain>
    </source>
</reference>
<evidence type="ECO:0000313" key="1">
    <source>
        <dbReference type="EMBL" id="PYI07390.1"/>
    </source>
</evidence>
<dbReference type="OrthoDB" id="4360026at2759"/>
<name>A0A319ED14_ASPSB</name>
<protein>
    <submittedName>
        <fullName evidence="1">Uncharacterized protein</fullName>
    </submittedName>
</protein>
<proteinExistence type="predicted"/>
<accession>A0A319ED14</accession>
<dbReference type="EMBL" id="KZ826342">
    <property type="protein sequence ID" value="PYI07390.1"/>
    <property type="molecule type" value="Genomic_DNA"/>
</dbReference>
<dbReference type="VEuPathDB" id="FungiDB:BO78DRAFT_443301"/>
<gene>
    <name evidence="1" type="ORF">BO78DRAFT_443301</name>
</gene>
<dbReference type="STRING" id="1448318.A0A319ED14"/>
<organism evidence="1 2">
    <name type="scientific">Aspergillus sclerotiicarbonarius (strain CBS 121057 / IBT 28362)</name>
    <dbReference type="NCBI Taxonomy" id="1448318"/>
    <lineage>
        <taxon>Eukaryota</taxon>
        <taxon>Fungi</taxon>
        <taxon>Dikarya</taxon>
        <taxon>Ascomycota</taxon>
        <taxon>Pezizomycotina</taxon>
        <taxon>Eurotiomycetes</taxon>
        <taxon>Eurotiomycetidae</taxon>
        <taxon>Eurotiales</taxon>
        <taxon>Aspergillaceae</taxon>
        <taxon>Aspergillus</taxon>
        <taxon>Aspergillus subgen. Circumdati</taxon>
    </lineage>
</organism>
<dbReference type="Proteomes" id="UP000248423">
    <property type="component" value="Unassembled WGS sequence"/>
</dbReference>
<keyword evidence="2" id="KW-1185">Reference proteome</keyword>
<evidence type="ECO:0000313" key="2">
    <source>
        <dbReference type="Proteomes" id="UP000248423"/>
    </source>
</evidence>
<sequence length="468" mass="53849">MRGIRYHPGFATELQCQYDKHGLFTRALNARRIMSNEIPEMSDERDTPYCIWYPETATEETYRMLVSRYPHLKYHVGRACAVAGYTDLYRELGLLPEVHIAEEARDNGNMEIFELIMASAVKYRVMNDYTRTVEIRNPVPCTGYGYGLNGDTAVRSFLERKQIHAKTEDPDEFTSEEPPAEDVSWLLYTPLPVDLPPMNKDLLILMAAWNGDVDRYVRLRRPVMIQKEFECVIRGIYHNTFFAKWWSLQEPLEGFGDNVSIQSAITARFIMSNDLSHREPEDQPSAATRQWAESTLPFCIWYPNLASPETYRELARREPELVVSVARACMIANYQAVYQELDFAPTRALFREAAQRPGTFYTDDLNRRAELHGGVVVPTEEYCLWQEVIFVELAWLFKTSLSEVSTPDNGVVLKWMFFVNGVRNADAGSVLLNVCAPEEVRRGCEERLLSEVYPSRGEGLSCVTWHPT</sequence>